<evidence type="ECO:0000313" key="2">
    <source>
        <dbReference type="EMBL" id="TGY70892.1"/>
    </source>
</evidence>
<organism evidence="2 3">
    <name type="scientific">Phocaeicola sartorii</name>
    <dbReference type="NCBI Taxonomy" id="671267"/>
    <lineage>
        <taxon>Bacteria</taxon>
        <taxon>Pseudomonadati</taxon>
        <taxon>Bacteroidota</taxon>
        <taxon>Bacteroidia</taxon>
        <taxon>Bacteroidales</taxon>
        <taxon>Bacteroidaceae</taxon>
        <taxon>Phocaeicola</taxon>
    </lineage>
</organism>
<dbReference type="InterPro" id="IPR006437">
    <property type="entry name" value="Phage_terminase_lsu"/>
</dbReference>
<accession>A0A4S2FPD3</accession>
<dbReference type="PANTHER" id="PTHR39184:SF1">
    <property type="entry name" value="PBSX PHAGE TERMINASE LARGE SUBUNIT"/>
    <property type="match status" value="1"/>
</dbReference>
<name>A0A4S2FPD3_9BACT</name>
<dbReference type="AlphaFoldDB" id="A0A4S2FPD3"/>
<dbReference type="NCBIfam" id="TIGR01547">
    <property type="entry name" value="phage_term_2"/>
    <property type="match status" value="1"/>
</dbReference>
<dbReference type="RefSeq" id="WP_135951189.1">
    <property type="nucleotide sequence ID" value="NZ_SRYJ01000015.1"/>
</dbReference>
<dbReference type="Gene3D" id="3.40.50.300">
    <property type="entry name" value="P-loop containing nucleotide triphosphate hydrolases"/>
    <property type="match status" value="1"/>
</dbReference>
<dbReference type="EMBL" id="SRYJ01000015">
    <property type="protein sequence ID" value="TGY70892.1"/>
    <property type="molecule type" value="Genomic_DNA"/>
</dbReference>
<dbReference type="InterPro" id="IPR052380">
    <property type="entry name" value="Viral_DNA_packaging_terminase"/>
</dbReference>
<evidence type="ECO:0000259" key="1">
    <source>
        <dbReference type="Pfam" id="PF04466"/>
    </source>
</evidence>
<dbReference type="InterPro" id="IPR027417">
    <property type="entry name" value="P-loop_NTPase"/>
</dbReference>
<comment type="caution">
    <text evidence="2">The sequence shown here is derived from an EMBL/GenBank/DDBJ whole genome shotgun (WGS) entry which is preliminary data.</text>
</comment>
<dbReference type="Proteomes" id="UP000310760">
    <property type="component" value="Unassembled WGS sequence"/>
</dbReference>
<protein>
    <submittedName>
        <fullName evidence="2">PBSX family phage terminase large subunit</fullName>
    </submittedName>
</protein>
<proteinExistence type="predicted"/>
<gene>
    <name evidence="2" type="ORF">E5339_08100</name>
</gene>
<sequence>MIEMVFSYKLFNPLFWHIREAMHDKDIRYIINRGGSSSGKSVSTTQAVLLSVLSGDGSALIVRKVGASLKNTVYEEFKTQMRVLQLSRFFSPKENNITCMNGCKIDFTGLDDPEKIKSITGYRWIVMEEATEFEYEDFTQIRFRLRGKEGLQIICNFNPVSEDSWIKTKILDTYEWDKKPNDLFRKVRHPVTRKFLPKEYSRILGKRTNKPRMIANERTGKMERYPSDTVELHSSYKNNFWVVGSPDGKYGYYDRQTISNYQWYKDHDYNYYRVYALGEWGSIKTGGEFLYAFDSNKNIKTTQYIKGLPVHISIDNNVLPYISISFFQMDGSNLRQFNEICAGDPFNTVTQAARMAVDYLKSIRYNDMLYLYGDASTRNGNTIDDDKRSFLDKFVEGLESDYHVEERIPDSNPSVPMSGEFVNYMLAGGSGMSFSVDDGCKNSIVDYNNAKKDVNGGILKTRVKDKVTGQSYEKYGHLVDCLRYVSVWVFKDEYTRFSLKRKRSKIKQENKDMRYFDMSKNIQGTRLVYVLPEYAGKFIIVSCYVNEGIYIDNVTYTGSFDENVLLSFLEGISPVEVLFESEKNYFPIVWGLRDRYDVRIMHKNMGTDARVSAFLDFIKNNVMFRSDYDEIPQYNEFMDGILDYNGSDDCAAIYSVASLAYYVSKKYNI</sequence>
<dbReference type="InterPro" id="IPR035412">
    <property type="entry name" value="Terminase_L_N"/>
</dbReference>
<feature type="domain" description="Phage terminase large subunit N-terminal" evidence="1">
    <location>
        <begin position="28"/>
        <end position="206"/>
    </location>
</feature>
<reference evidence="2 3" key="1">
    <citation type="submission" date="2019-04" db="EMBL/GenBank/DDBJ databases">
        <title>Microbes associate with the intestines of laboratory mice.</title>
        <authorList>
            <person name="Navarre W."/>
            <person name="Wong E."/>
            <person name="Huang K."/>
            <person name="Tropini C."/>
            <person name="Ng K."/>
            <person name="Yu B."/>
        </authorList>
    </citation>
    <scope>NUCLEOTIDE SEQUENCE [LARGE SCALE GENOMIC DNA]</scope>
    <source>
        <strain evidence="2 3">NM22_B1</strain>
    </source>
</reference>
<dbReference type="PANTHER" id="PTHR39184">
    <property type="match status" value="1"/>
</dbReference>
<evidence type="ECO:0000313" key="3">
    <source>
        <dbReference type="Proteomes" id="UP000310760"/>
    </source>
</evidence>
<dbReference type="Pfam" id="PF04466">
    <property type="entry name" value="Terminase_3"/>
    <property type="match status" value="1"/>
</dbReference>